<evidence type="ECO:0000259" key="1">
    <source>
        <dbReference type="Pfam" id="PF13456"/>
    </source>
</evidence>
<dbReference type="EnsemblPlants" id="KQK86744">
    <property type="protein sequence ID" value="KQK86744"/>
    <property type="gene ID" value="SETIT_038651mg"/>
</dbReference>
<dbReference type="GO" id="GO:0003676">
    <property type="term" value="F:nucleic acid binding"/>
    <property type="evidence" value="ECO:0007669"/>
    <property type="project" value="InterPro"/>
</dbReference>
<dbReference type="GO" id="GO:0004523">
    <property type="term" value="F:RNA-DNA hybrid ribonuclease activity"/>
    <property type="evidence" value="ECO:0007669"/>
    <property type="project" value="InterPro"/>
</dbReference>
<sequence length="206" mass="24000">MVAIIFFKCKFMSKCWQMMNLEGVRLKLVDLKDAKEVTNYILSMEEENKYETMILMWSWWDARNKVNSSEQRRTVKEVVHQARNMTWKVCTMLKKTIKKHYKKAQACLAALTAISAQGMMRIQLESDSSNLVTALKSRVFDQSPAGMLLVEARQLIQLDFVSVEVSFTPTIFLSWDPDQPCVWLDPLPDFIKFLAVRDCTEPWTDE</sequence>
<dbReference type="HOGENOM" id="CLU_000680_14_3_1"/>
<evidence type="ECO:0000313" key="3">
    <source>
        <dbReference type="Proteomes" id="UP000004995"/>
    </source>
</evidence>
<feature type="domain" description="RNase H type-1" evidence="1">
    <location>
        <begin position="86"/>
        <end position="169"/>
    </location>
</feature>
<dbReference type="eggNOG" id="KOG1075">
    <property type="taxonomic scope" value="Eukaryota"/>
</dbReference>
<keyword evidence="3" id="KW-1185">Reference proteome</keyword>
<dbReference type="Gramene" id="KQK86744">
    <property type="protein sequence ID" value="KQK86744"/>
    <property type="gene ID" value="SETIT_038651mg"/>
</dbReference>
<dbReference type="InterPro" id="IPR002156">
    <property type="entry name" value="RNaseH_domain"/>
</dbReference>
<reference evidence="2" key="2">
    <citation type="submission" date="2018-08" db="UniProtKB">
        <authorList>
            <consortium name="EnsemblPlants"/>
        </authorList>
    </citation>
    <scope>IDENTIFICATION</scope>
    <source>
        <strain evidence="2">Yugu1</strain>
    </source>
</reference>
<evidence type="ECO:0000313" key="2">
    <source>
        <dbReference type="EnsemblPlants" id="KQK86744"/>
    </source>
</evidence>
<reference evidence="3" key="1">
    <citation type="journal article" date="2012" name="Nat. Biotechnol.">
        <title>Reference genome sequence of the model plant Setaria.</title>
        <authorList>
            <person name="Bennetzen J.L."/>
            <person name="Schmutz J."/>
            <person name="Wang H."/>
            <person name="Percifield R."/>
            <person name="Hawkins J."/>
            <person name="Pontaroli A.C."/>
            <person name="Estep M."/>
            <person name="Feng L."/>
            <person name="Vaughn J.N."/>
            <person name="Grimwood J."/>
            <person name="Jenkins J."/>
            <person name="Barry K."/>
            <person name="Lindquist E."/>
            <person name="Hellsten U."/>
            <person name="Deshpande S."/>
            <person name="Wang X."/>
            <person name="Wu X."/>
            <person name="Mitros T."/>
            <person name="Triplett J."/>
            <person name="Yang X."/>
            <person name="Ye C.Y."/>
            <person name="Mauro-Herrera M."/>
            <person name="Wang L."/>
            <person name="Li P."/>
            <person name="Sharma M."/>
            <person name="Sharma R."/>
            <person name="Ronald P.C."/>
            <person name="Panaud O."/>
            <person name="Kellogg E.A."/>
            <person name="Brutnell T.P."/>
            <person name="Doust A.N."/>
            <person name="Tuskan G.A."/>
            <person name="Rokhsar D."/>
            <person name="Devos K.M."/>
        </authorList>
    </citation>
    <scope>NUCLEOTIDE SEQUENCE [LARGE SCALE GENOMIC DNA]</scope>
    <source>
        <strain evidence="3">cv. Yugu1</strain>
    </source>
</reference>
<dbReference type="STRING" id="4555.K4AID9"/>
<dbReference type="InParanoid" id="K4AID9"/>
<dbReference type="Pfam" id="PF13456">
    <property type="entry name" value="RVT_3"/>
    <property type="match status" value="1"/>
</dbReference>
<name>K4AID9_SETIT</name>
<dbReference type="AlphaFoldDB" id="K4AID9"/>
<organism evidence="2 3">
    <name type="scientific">Setaria italica</name>
    <name type="common">Foxtail millet</name>
    <name type="synonym">Panicum italicum</name>
    <dbReference type="NCBI Taxonomy" id="4555"/>
    <lineage>
        <taxon>Eukaryota</taxon>
        <taxon>Viridiplantae</taxon>
        <taxon>Streptophyta</taxon>
        <taxon>Embryophyta</taxon>
        <taxon>Tracheophyta</taxon>
        <taxon>Spermatophyta</taxon>
        <taxon>Magnoliopsida</taxon>
        <taxon>Liliopsida</taxon>
        <taxon>Poales</taxon>
        <taxon>Poaceae</taxon>
        <taxon>PACMAD clade</taxon>
        <taxon>Panicoideae</taxon>
        <taxon>Panicodae</taxon>
        <taxon>Paniceae</taxon>
        <taxon>Cenchrinae</taxon>
        <taxon>Setaria</taxon>
    </lineage>
</organism>
<dbReference type="InterPro" id="IPR044730">
    <property type="entry name" value="RNase_H-like_dom_plant"/>
</dbReference>
<dbReference type="CDD" id="cd06222">
    <property type="entry name" value="RNase_H_like"/>
    <property type="match status" value="1"/>
</dbReference>
<dbReference type="EMBL" id="AGNK02005329">
    <property type="status" value="NOT_ANNOTATED_CDS"/>
    <property type="molecule type" value="Genomic_DNA"/>
</dbReference>
<proteinExistence type="predicted"/>
<protein>
    <recommendedName>
        <fullName evidence="1">RNase H type-1 domain-containing protein</fullName>
    </recommendedName>
</protein>
<dbReference type="OMA" id="VAHRAIM"/>
<dbReference type="Proteomes" id="UP000004995">
    <property type="component" value="Unassembled WGS sequence"/>
</dbReference>
<accession>K4AID9</accession>